<dbReference type="PANTHER" id="PTHR48021">
    <property type="match status" value="1"/>
</dbReference>
<dbReference type="InterPro" id="IPR005828">
    <property type="entry name" value="MFS_sugar_transport-like"/>
</dbReference>
<feature type="transmembrane region" description="Helical" evidence="10">
    <location>
        <begin position="434"/>
        <end position="458"/>
    </location>
</feature>
<sequence length="484" mass="51306">MGEVEGQTMLPMLSKSPKPPQEGSKGPQYFFALAVTMSAFCGGTALAWTGPALEVIVVVGNATREAGIPSITEEQGSWVGSLMAVGALLGALPAGYFCNLFGRKLVGISLAIPFVISWCLITIASSASELYIARFIAGVATGASSAVAPMYVAEIAESSVRGSLGSFFQLMITVGILYVYVLGACVSYTVLAILCGIVPIAYLLVFFNAPETPVYLLRKGRRSEAEASLKRLRGPYYDVSYELNELQKELEKSSDNQASISDVFTRKSALRGLLISLGLMAFQQLSGVNAVIFYANAIFRDAGSTLSPSISAIVVGIVQVLVTYASSLLVDKAGRRILLLISAVVMAICHGLLGFYFYLQESGSDVSSLTLVPLSSVALYIIIFSLGFGPIPWMMTGELFAPDVKGPSTGIAVGLNWLLVFIVTKTFAPLKSLLGMGITFGIFGAICAVGVLFVLIMVPETKGKSLDEIQQILAGKGTRRNNVA</sequence>
<dbReference type="PROSITE" id="PS50850">
    <property type="entry name" value="MFS"/>
    <property type="match status" value="1"/>
</dbReference>
<reference evidence="12" key="1">
    <citation type="submission" date="2015-11" db="EMBL/GenBank/DDBJ databases">
        <title>De novo transcriptome assembly of four potential Pierce s Disease insect vectors from Arizona vineyards.</title>
        <authorList>
            <person name="Tassone E.E."/>
        </authorList>
    </citation>
    <scope>NUCLEOTIDE SEQUENCE</scope>
</reference>
<dbReference type="InterPro" id="IPR050549">
    <property type="entry name" value="MFS_Trehalose_Transporter"/>
</dbReference>
<accession>A0A1B6L0T0</accession>
<feature type="transmembrane region" description="Helical" evidence="10">
    <location>
        <begin position="164"/>
        <end position="182"/>
    </location>
</feature>
<dbReference type="GO" id="GO:0005886">
    <property type="term" value="C:plasma membrane"/>
    <property type="evidence" value="ECO:0007669"/>
    <property type="project" value="UniProtKB-SubCell"/>
</dbReference>
<evidence type="ECO:0000256" key="6">
    <source>
        <dbReference type="ARBA" id="ARBA00023180"/>
    </source>
</evidence>
<dbReference type="CDD" id="cd17358">
    <property type="entry name" value="MFS_GLUT6_8_Class3_like"/>
    <property type="match status" value="1"/>
</dbReference>
<evidence type="ECO:0000256" key="1">
    <source>
        <dbReference type="ARBA" id="ARBA00004651"/>
    </source>
</evidence>
<gene>
    <name evidence="12" type="ORF">g.40818</name>
</gene>
<dbReference type="Gene3D" id="1.20.1250.20">
    <property type="entry name" value="MFS general substrate transporter like domains"/>
    <property type="match status" value="1"/>
</dbReference>
<evidence type="ECO:0000256" key="2">
    <source>
        <dbReference type="ARBA" id="ARBA00022475"/>
    </source>
</evidence>
<evidence type="ECO:0000256" key="8">
    <source>
        <dbReference type="RuleBase" id="RU003346"/>
    </source>
</evidence>
<evidence type="ECO:0000256" key="7">
    <source>
        <dbReference type="ARBA" id="ARBA00024348"/>
    </source>
</evidence>
<feature type="transmembrane region" description="Helical" evidence="10">
    <location>
        <begin position="78"/>
        <end position="98"/>
    </location>
</feature>
<feature type="region of interest" description="Disordered" evidence="9">
    <location>
        <begin position="1"/>
        <end position="23"/>
    </location>
</feature>
<evidence type="ECO:0000256" key="4">
    <source>
        <dbReference type="ARBA" id="ARBA00022989"/>
    </source>
</evidence>
<feature type="transmembrane region" description="Helical" evidence="10">
    <location>
        <begin position="188"/>
        <end position="209"/>
    </location>
</feature>
<organism evidence="12">
    <name type="scientific">Graphocephala atropunctata</name>
    <dbReference type="NCBI Taxonomy" id="36148"/>
    <lineage>
        <taxon>Eukaryota</taxon>
        <taxon>Metazoa</taxon>
        <taxon>Ecdysozoa</taxon>
        <taxon>Arthropoda</taxon>
        <taxon>Hexapoda</taxon>
        <taxon>Insecta</taxon>
        <taxon>Pterygota</taxon>
        <taxon>Neoptera</taxon>
        <taxon>Paraneoptera</taxon>
        <taxon>Hemiptera</taxon>
        <taxon>Auchenorrhyncha</taxon>
        <taxon>Membracoidea</taxon>
        <taxon>Cicadellidae</taxon>
        <taxon>Cicadellinae</taxon>
        <taxon>Cicadellini</taxon>
        <taxon>Graphocephala</taxon>
    </lineage>
</organism>
<feature type="domain" description="Major facilitator superfamily (MFS) profile" evidence="11">
    <location>
        <begin position="31"/>
        <end position="462"/>
    </location>
</feature>
<dbReference type="InterPro" id="IPR003663">
    <property type="entry name" value="Sugar/inositol_transpt"/>
</dbReference>
<keyword evidence="2" id="KW-1003">Cell membrane</keyword>
<feature type="transmembrane region" description="Helical" evidence="10">
    <location>
        <begin position="337"/>
        <end position="359"/>
    </location>
</feature>
<dbReference type="PRINTS" id="PR00171">
    <property type="entry name" value="SUGRTRNSPORT"/>
</dbReference>
<keyword evidence="6" id="KW-0325">Glycoprotein</keyword>
<feature type="transmembrane region" description="Helical" evidence="10">
    <location>
        <begin position="105"/>
        <end position="125"/>
    </location>
</feature>
<name>A0A1B6L0T0_9HEMI</name>
<keyword evidence="3 10" id="KW-0812">Transmembrane</keyword>
<feature type="transmembrane region" description="Helical" evidence="10">
    <location>
        <begin position="273"/>
        <end position="297"/>
    </location>
</feature>
<evidence type="ECO:0000259" key="11">
    <source>
        <dbReference type="PROSITE" id="PS50850"/>
    </source>
</evidence>
<dbReference type="PROSITE" id="PS00217">
    <property type="entry name" value="SUGAR_TRANSPORT_2"/>
    <property type="match status" value="1"/>
</dbReference>
<feature type="transmembrane region" description="Helical" evidence="10">
    <location>
        <begin position="29"/>
        <end position="48"/>
    </location>
</feature>
<feature type="transmembrane region" description="Helical" evidence="10">
    <location>
        <begin position="410"/>
        <end position="428"/>
    </location>
</feature>
<evidence type="ECO:0000313" key="12">
    <source>
        <dbReference type="EMBL" id="JAT17154.1"/>
    </source>
</evidence>
<keyword evidence="5 10" id="KW-0472">Membrane</keyword>
<feature type="transmembrane region" description="Helical" evidence="10">
    <location>
        <begin position="131"/>
        <end position="152"/>
    </location>
</feature>
<comment type="similarity">
    <text evidence="7">Belongs to the major facilitator superfamily. Sugar transporter (TC 2.A.1.1) family. Trehalose transporter subfamily.</text>
</comment>
<evidence type="ECO:0000256" key="9">
    <source>
        <dbReference type="SAM" id="MobiDB-lite"/>
    </source>
</evidence>
<protein>
    <recommendedName>
        <fullName evidence="11">Major facilitator superfamily (MFS) profile domain-containing protein</fullName>
    </recommendedName>
</protein>
<keyword evidence="8" id="KW-0813">Transport</keyword>
<proteinExistence type="inferred from homology"/>
<dbReference type="SUPFAM" id="SSF103473">
    <property type="entry name" value="MFS general substrate transporter"/>
    <property type="match status" value="1"/>
</dbReference>
<dbReference type="Pfam" id="PF00083">
    <property type="entry name" value="Sugar_tr"/>
    <property type="match status" value="1"/>
</dbReference>
<feature type="transmembrane region" description="Helical" evidence="10">
    <location>
        <begin position="309"/>
        <end position="330"/>
    </location>
</feature>
<dbReference type="InterPro" id="IPR005829">
    <property type="entry name" value="Sugar_transporter_CS"/>
</dbReference>
<evidence type="ECO:0000256" key="5">
    <source>
        <dbReference type="ARBA" id="ARBA00023136"/>
    </source>
</evidence>
<evidence type="ECO:0000256" key="10">
    <source>
        <dbReference type="SAM" id="Phobius"/>
    </source>
</evidence>
<dbReference type="InterPro" id="IPR044775">
    <property type="entry name" value="MFS_ERD6/Tret1-like"/>
</dbReference>
<dbReference type="AlphaFoldDB" id="A0A1B6L0T0"/>
<comment type="subcellular location">
    <subcellularLocation>
        <location evidence="1">Cell membrane</location>
        <topology evidence="1">Multi-pass membrane protein</topology>
    </subcellularLocation>
</comment>
<dbReference type="EMBL" id="GEBQ01022823">
    <property type="protein sequence ID" value="JAT17154.1"/>
    <property type="molecule type" value="Transcribed_RNA"/>
</dbReference>
<dbReference type="PANTHER" id="PTHR48021:SF86">
    <property type="entry name" value="FACILITATED TREHALOSE TRANSPORTER TRET1-1-LIKE PROTEIN"/>
    <property type="match status" value="1"/>
</dbReference>
<dbReference type="FunFam" id="1.20.1250.20:FF:000055">
    <property type="entry name" value="Facilitated trehalose transporter Tret1-2 homolog"/>
    <property type="match status" value="1"/>
</dbReference>
<evidence type="ECO:0000256" key="3">
    <source>
        <dbReference type="ARBA" id="ARBA00022692"/>
    </source>
</evidence>
<dbReference type="InterPro" id="IPR036259">
    <property type="entry name" value="MFS_trans_sf"/>
</dbReference>
<feature type="transmembrane region" description="Helical" evidence="10">
    <location>
        <begin position="371"/>
        <end position="389"/>
    </location>
</feature>
<dbReference type="PROSITE" id="PS00216">
    <property type="entry name" value="SUGAR_TRANSPORT_1"/>
    <property type="match status" value="1"/>
</dbReference>
<dbReference type="GO" id="GO:0051119">
    <property type="term" value="F:sugar transmembrane transporter activity"/>
    <property type="evidence" value="ECO:0007669"/>
    <property type="project" value="InterPro"/>
</dbReference>
<dbReference type="NCBIfam" id="TIGR00879">
    <property type="entry name" value="SP"/>
    <property type="match status" value="1"/>
</dbReference>
<keyword evidence="4 10" id="KW-1133">Transmembrane helix</keyword>
<dbReference type="InterPro" id="IPR020846">
    <property type="entry name" value="MFS_dom"/>
</dbReference>